<name>A0A8S5PD13_9CAUD</name>
<organism evidence="1">
    <name type="scientific">Podoviridae sp. ctfAL26</name>
    <dbReference type="NCBI Taxonomy" id="2825265"/>
    <lineage>
        <taxon>Viruses</taxon>
        <taxon>Duplodnaviria</taxon>
        <taxon>Heunggongvirae</taxon>
        <taxon>Uroviricota</taxon>
        <taxon>Caudoviricetes</taxon>
    </lineage>
</organism>
<accession>A0A8S5PD13</accession>
<evidence type="ECO:0000313" key="1">
    <source>
        <dbReference type="EMBL" id="DAE05063.1"/>
    </source>
</evidence>
<proteinExistence type="predicted"/>
<dbReference type="EMBL" id="BK015402">
    <property type="protein sequence ID" value="DAE05063.1"/>
    <property type="molecule type" value="Genomic_DNA"/>
</dbReference>
<reference evidence="1" key="1">
    <citation type="journal article" date="2021" name="Proc. Natl. Acad. Sci. U.S.A.">
        <title>A Catalog of Tens of Thousands of Viruses from Human Metagenomes Reveals Hidden Associations with Chronic Diseases.</title>
        <authorList>
            <person name="Tisza M.J."/>
            <person name="Buck C.B."/>
        </authorList>
    </citation>
    <scope>NUCLEOTIDE SEQUENCE</scope>
    <source>
        <strain evidence="1">CtfAL26</strain>
    </source>
</reference>
<protein>
    <submittedName>
        <fullName evidence="1">Uncharacterized protein</fullName>
    </submittedName>
</protein>
<sequence length="213" mass="22094">MTNTPNYQLKKVEGTDLFNPLTQINPNWDEIDEAMKANQGAGVTSATHNKSGTLHAIVRATAGVPVLRFTATGDFRTGDTFTVDGQNVTARLPDGSSLPDYAFRINSNIIAIQAGGVLTIVTNGASVDLEGYMETSDYVGSGATGKVHAAEVADAATSATSANNAANLNGQPASYYAAQSALAPMIQNVTAIQVVSALPTNPVATTLYLVTES</sequence>